<keyword evidence="5" id="KW-1185">Reference proteome</keyword>
<name>A0A5C7AYS6_9FLAO</name>
<evidence type="ECO:0000313" key="4">
    <source>
        <dbReference type="EMBL" id="TXE12813.1"/>
    </source>
</evidence>
<dbReference type="Pfam" id="PF20009">
    <property type="entry name" value="GEVED"/>
    <property type="match status" value="2"/>
</dbReference>
<dbReference type="InterPro" id="IPR045474">
    <property type="entry name" value="GEVED"/>
</dbReference>
<comment type="caution">
    <text evidence="4">The sequence shown here is derived from an EMBL/GenBank/DDBJ whole genome shotgun (WGS) entry which is preliminary data.</text>
</comment>
<proteinExistence type="predicted"/>
<feature type="domain" description="GEVED" evidence="3">
    <location>
        <begin position="827"/>
        <end position="908"/>
    </location>
</feature>
<dbReference type="GO" id="GO:0008237">
    <property type="term" value="F:metallopeptidase activity"/>
    <property type="evidence" value="ECO:0007669"/>
    <property type="project" value="InterPro"/>
</dbReference>
<dbReference type="EMBL" id="VOSC01000012">
    <property type="protein sequence ID" value="TXE12813.1"/>
    <property type="molecule type" value="Genomic_DNA"/>
</dbReference>
<feature type="domain" description="GEVED" evidence="3">
    <location>
        <begin position="971"/>
        <end position="1053"/>
    </location>
</feature>
<dbReference type="RefSeq" id="WP_147131465.1">
    <property type="nucleotide sequence ID" value="NZ_VOSC01000012.1"/>
</dbReference>
<evidence type="ECO:0000259" key="3">
    <source>
        <dbReference type="Pfam" id="PF20009"/>
    </source>
</evidence>
<dbReference type="OrthoDB" id="9792152at2"/>
<feature type="domain" description="Secretion system C-terminal sorting" evidence="2">
    <location>
        <begin position="1070"/>
        <end position="1145"/>
    </location>
</feature>
<dbReference type="Proteomes" id="UP000321790">
    <property type="component" value="Unassembled WGS sequence"/>
</dbReference>
<keyword evidence="1" id="KW-0732">Signal</keyword>
<dbReference type="Gene3D" id="3.40.390.10">
    <property type="entry name" value="Collagenase (Catalytic Domain)"/>
    <property type="match status" value="1"/>
</dbReference>
<sequence>MKTKLHYVFSIAMVLTAFSGFAQTYSWKKLKNIENTSALSKLEIQRDNAHFFTLNINHFNTSIANASLRFSAKNSHKTTIFIPGIHGHLEAFNIFEAPVFAPELAAKFPNIKSYIGFSANNSGARLRMSVSPSGVQTMITYIDKPNVFMQPVTKNANQYVLYSKNDHEGLSNHMECKTFSALNKLAKSKNTTSKVNEGGANNQTLQKFRIAISVTGEYTAYHGGTVANALAAINTTLNRVNEVFETDMAVRFELIANNDQIIYTNANTDPYSESNTGVDGAWTSEIQNTLTSVIGEANYDIGHLFGASGGGGNAGCIGCVCVNNEKGSAFTSPSNNVPEGDLFDIDFVAHEIGHQMGANHTWAFESEGTGVNSEPGSGSTIMGYAGLEGANNVELSGDDYFHYHSIKQILDNIATKSCQTTEGITNNPPSANAGNNYNIPKSTPYVLKGNATDANSTDNLTFCWEQIDNGVTNFLNFGPSLTTGSMNRSLPPSSSSNRYIPNFNSVLAGNIEQTDPTLGSDWETVANVARTLNWALTVRDRAPNNATGGQSSYDTMQITVEDVTPFSVINPISWAQGSTQTIEWVVGETNNATINCQNVNILLSTNGGVTFDTVIATNTPNTGSFTYNVPAFADTDNARILIEAADNIFYDVSDFNFSISTNPDFFIVNETLAPIECNATSVTYTFDYEAANGFNETTTFSASNNPAGSTVSFSPTNMTNSGSVTMTVTNLNNTPQGNYTITVTGASNSITKNTNFNLPFYNGLCESVANTEYNTSTTFVQFNTINQTSAKPSGYSNYTNVSTDVNRNDTYNLTVRVNTDGDFTTNTRVWIDWNQNCSFDDAGETYNLGDATNVANGATQNSSLPILVPNNAVIGNTIMRVSTKFKDDGLPTTCENGFDGEVEDYTINIVGSSDSYDTSITLVNFNTINQVSGKTSNYSDFTDVSTTVNRDSEYQLTVNVSTERNFSSITKAWIDWNQDTMFSEDEAYNLGAATNASNTATSNSPFTIQIPINAVLGNTIMRVATSYAGSSGTIEPSATNNDTDGETEDYTIQVAPTISIENNGFENLILYPNPNDGAFTIRLNGALSRPITVEIFDIRNRFIYKKTYNTGADFEENTLLQYPLAGVYFVNISDGIKKETKKIIVK</sequence>
<gene>
    <name evidence="4" type="ORF">FUA26_03170</name>
</gene>
<dbReference type="Pfam" id="PF13583">
    <property type="entry name" value="Reprolysin_4"/>
    <property type="match status" value="1"/>
</dbReference>
<evidence type="ECO:0000259" key="2">
    <source>
        <dbReference type="Pfam" id="PF18962"/>
    </source>
</evidence>
<protein>
    <submittedName>
        <fullName evidence="4">T9SS type A sorting domain-containing protein</fullName>
    </submittedName>
</protein>
<dbReference type="InterPro" id="IPR024079">
    <property type="entry name" value="MetalloPept_cat_dom_sf"/>
</dbReference>
<evidence type="ECO:0000256" key="1">
    <source>
        <dbReference type="ARBA" id="ARBA00022729"/>
    </source>
</evidence>
<dbReference type="SUPFAM" id="SSF55486">
    <property type="entry name" value="Metalloproteases ('zincins'), catalytic domain"/>
    <property type="match status" value="1"/>
</dbReference>
<dbReference type="AlphaFoldDB" id="A0A5C7AYS6"/>
<dbReference type="NCBIfam" id="TIGR04183">
    <property type="entry name" value="Por_Secre_tail"/>
    <property type="match status" value="1"/>
</dbReference>
<dbReference type="InterPro" id="IPR026444">
    <property type="entry name" value="Secre_tail"/>
</dbReference>
<evidence type="ECO:0000313" key="5">
    <source>
        <dbReference type="Proteomes" id="UP000321790"/>
    </source>
</evidence>
<accession>A0A5C7AYS6</accession>
<organism evidence="4 5">
    <name type="scientific">Seonamhaeicola algicola</name>
    <dbReference type="NCBI Taxonomy" id="1719036"/>
    <lineage>
        <taxon>Bacteria</taxon>
        <taxon>Pseudomonadati</taxon>
        <taxon>Bacteroidota</taxon>
        <taxon>Flavobacteriia</taxon>
        <taxon>Flavobacteriales</taxon>
        <taxon>Flavobacteriaceae</taxon>
    </lineage>
</organism>
<reference evidence="5" key="1">
    <citation type="submission" date="2019-08" db="EMBL/GenBank/DDBJ databases">
        <title>Seonamhaeicola sediminis sp. nov., isolated from marine sediment.</title>
        <authorList>
            <person name="Cao W.R."/>
        </authorList>
    </citation>
    <scope>NUCLEOTIDE SEQUENCE [LARGE SCALE GENOMIC DNA]</scope>
    <source>
        <strain evidence="5">Gy8</strain>
    </source>
</reference>
<dbReference type="Pfam" id="PF18962">
    <property type="entry name" value="Por_Secre_tail"/>
    <property type="match status" value="1"/>
</dbReference>